<evidence type="ECO:0000259" key="1">
    <source>
        <dbReference type="Pfam" id="PF04909"/>
    </source>
</evidence>
<sequence length="286" mass="31539">MTELCQGPDPELRKPVLDVPRGAVDTHFHLFGPASRYPYAEGRDYTPPDATPATARALFDTLGIERVVIIQASVYGLDNRCQLEQGPAIGLPMRAVVVVPPDESEAELARLHEQGARGVRFNMAFAGGLPPDLLVRYADRMRELGWHIQIMLRPADIVALEARLAALPCPIVIDHMGMIDPAGGVAQPAFQALLRLVRGGRCYVKLSGAYRISRQAPRYPDLAPFGEALVEANPERMLWGSDWPHTHIKHKPPNAADLLDILGDWVPDAGIRHRILVDNPEAFYGF</sequence>
<dbReference type="PANTHER" id="PTHR35563">
    <property type="entry name" value="BARREL METAL-DEPENDENT HYDROLASE, PUTATIVE (AFU_ORTHOLOGUE AFUA_1G16240)-RELATED"/>
    <property type="match status" value="1"/>
</dbReference>
<dbReference type="RefSeq" id="WP_133770771.1">
    <property type="nucleotide sequence ID" value="NZ_SNZR01000013.1"/>
</dbReference>
<dbReference type="EMBL" id="SNZR01000013">
    <property type="protein sequence ID" value="TDR89842.1"/>
    <property type="molecule type" value="Genomic_DNA"/>
</dbReference>
<accession>A0A4R7BXA2</accession>
<proteinExistence type="predicted"/>
<evidence type="ECO:0000313" key="3">
    <source>
        <dbReference type="Proteomes" id="UP000295122"/>
    </source>
</evidence>
<dbReference type="InterPro" id="IPR052358">
    <property type="entry name" value="Aro_Compnd_Degr_Hydrolases"/>
</dbReference>
<organism evidence="2 3">
    <name type="scientific">Enterovirga rhinocerotis</name>
    <dbReference type="NCBI Taxonomy" id="1339210"/>
    <lineage>
        <taxon>Bacteria</taxon>
        <taxon>Pseudomonadati</taxon>
        <taxon>Pseudomonadota</taxon>
        <taxon>Alphaproteobacteria</taxon>
        <taxon>Hyphomicrobiales</taxon>
        <taxon>Methylobacteriaceae</taxon>
        <taxon>Enterovirga</taxon>
    </lineage>
</organism>
<feature type="domain" description="Amidohydrolase-related" evidence="1">
    <location>
        <begin position="24"/>
        <end position="286"/>
    </location>
</feature>
<keyword evidence="2" id="KW-0378">Hydrolase</keyword>
<name>A0A4R7BXA2_9HYPH</name>
<keyword evidence="3" id="KW-1185">Reference proteome</keyword>
<dbReference type="SUPFAM" id="SSF51556">
    <property type="entry name" value="Metallo-dependent hydrolases"/>
    <property type="match status" value="1"/>
</dbReference>
<dbReference type="Proteomes" id="UP000295122">
    <property type="component" value="Unassembled WGS sequence"/>
</dbReference>
<dbReference type="InterPro" id="IPR006680">
    <property type="entry name" value="Amidohydro-rel"/>
</dbReference>
<evidence type="ECO:0000313" key="2">
    <source>
        <dbReference type="EMBL" id="TDR89842.1"/>
    </source>
</evidence>
<protein>
    <submittedName>
        <fullName evidence="2">Putative TIM-barrel fold metal-dependent hydrolase</fullName>
    </submittedName>
</protein>
<dbReference type="Pfam" id="PF04909">
    <property type="entry name" value="Amidohydro_2"/>
    <property type="match status" value="1"/>
</dbReference>
<dbReference type="InterPro" id="IPR032466">
    <property type="entry name" value="Metal_Hydrolase"/>
</dbReference>
<dbReference type="OrthoDB" id="9787654at2"/>
<reference evidence="2 3" key="1">
    <citation type="submission" date="2019-03" db="EMBL/GenBank/DDBJ databases">
        <title>Genomic Encyclopedia of Type Strains, Phase IV (KMG-IV): sequencing the most valuable type-strain genomes for metagenomic binning, comparative biology and taxonomic classification.</title>
        <authorList>
            <person name="Goeker M."/>
        </authorList>
    </citation>
    <scope>NUCLEOTIDE SEQUENCE [LARGE SCALE GENOMIC DNA]</scope>
    <source>
        <strain evidence="2 3">DSM 25903</strain>
    </source>
</reference>
<dbReference type="Gene3D" id="3.20.20.140">
    <property type="entry name" value="Metal-dependent hydrolases"/>
    <property type="match status" value="1"/>
</dbReference>
<dbReference type="AlphaFoldDB" id="A0A4R7BXA2"/>
<dbReference type="GO" id="GO:0016787">
    <property type="term" value="F:hydrolase activity"/>
    <property type="evidence" value="ECO:0007669"/>
    <property type="project" value="UniProtKB-KW"/>
</dbReference>
<comment type="caution">
    <text evidence="2">The sequence shown here is derived from an EMBL/GenBank/DDBJ whole genome shotgun (WGS) entry which is preliminary data.</text>
</comment>
<dbReference type="PANTHER" id="PTHR35563:SF2">
    <property type="entry name" value="BARREL METAL-DEPENDENT HYDROLASE, PUTATIVE (AFU_ORTHOLOGUE AFUA_1G16240)-RELATED"/>
    <property type="match status" value="1"/>
</dbReference>
<gene>
    <name evidence="2" type="ORF">EV668_2678</name>
</gene>